<dbReference type="EMBL" id="JARZFX010000006">
    <property type="protein sequence ID" value="MEC5424520.1"/>
    <property type="molecule type" value="Genomic_DNA"/>
</dbReference>
<comment type="caution">
    <text evidence="5">The sequence shown here is derived from an EMBL/GenBank/DDBJ whole genome shotgun (WGS) entry which is preliminary data.</text>
</comment>
<keyword evidence="2 3" id="KW-0238">DNA-binding</keyword>
<dbReference type="InterPro" id="IPR001647">
    <property type="entry name" value="HTH_TetR"/>
</dbReference>
<evidence type="ECO:0000259" key="4">
    <source>
        <dbReference type="PROSITE" id="PS50977"/>
    </source>
</evidence>
<sequence length="219" mass="25274">MSDSNEEMFKQLVETLNQDNTMTQKQLQILEAAIKIISEKGYYNTSTSEIAKQAGVAEGTIFRHYRTKKDLLVAIVTPVVTNISAPFFAEQFVDQAFSKSYQTFEEFLYAFVENRFEFVKTNVPLLKIVLQELSFHPEIQAAYKRAFTEKVHPAMCEVLNHYKKRGDLKDIPNQTMIRMAVPSIIGFLITRFIIQPNAEWNDEQEIKQTIDYIMNGIGK</sequence>
<accession>A0ABU6KH69</accession>
<organism evidence="5 6">
    <name type="scientific">Virgibacillus tibetensis</name>
    <dbReference type="NCBI Taxonomy" id="3042313"/>
    <lineage>
        <taxon>Bacteria</taxon>
        <taxon>Bacillati</taxon>
        <taxon>Bacillota</taxon>
        <taxon>Bacilli</taxon>
        <taxon>Bacillales</taxon>
        <taxon>Bacillaceae</taxon>
        <taxon>Virgibacillus</taxon>
    </lineage>
</organism>
<keyword evidence="1" id="KW-0678">Repressor</keyword>
<feature type="DNA-binding region" description="H-T-H motif" evidence="3">
    <location>
        <begin position="46"/>
        <end position="65"/>
    </location>
</feature>
<dbReference type="Gene3D" id="1.10.357.10">
    <property type="entry name" value="Tetracycline Repressor, domain 2"/>
    <property type="match status" value="1"/>
</dbReference>
<evidence type="ECO:0000313" key="5">
    <source>
        <dbReference type="EMBL" id="MEC5424520.1"/>
    </source>
</evidence>
<dbReference type="PROSITE" id="PS50977">
    <property type="entry name" value="HTH_TETR_2"/>
    <property type="match status" value="1"/>
</dbReference>
<evidence type="ECO:0000256" key="1">
    <source>
        <dbReference type="ARBA" id="ARBA00022491"/>
    </source>
</evidence>
<name>A0ABU6KH69_9BACI</name>
<evidence type="ECO:0000256" key="2">
    <source>
        <dbReference type="ARBA" id="ARBA00023125"/>
    </source>
</evidence>
<dbReference type="Proteomes" id="UP001335737">
    <property type="component" value="Unassembled WGS sequence"/>
</dbReference>
<dbReference type="InterPro" id="IPR036271">
    <property type="entry name" value="Tet_transcr_reg_TetR-rel_C_sf"/>
</dbReference>
<dbReference type="SUPFAM" id="SSF48498">
    <property type="entry name" value="Tetracyclin repressor-like, C-terminal domain"/>
    <property type="match status" value="1"/>
</dbReference>
<reference evidence="5 6" key="1">
    <citation type="journal article" date="2024" name="Int. J. Syst. Evol. Microbiol.">
        <title>Virgibacillus tibetensis sp. nov., isolated from salt lake on the Tibetan Plateau of China.</title>
        <authorList>
            <person name="Phurbu D."/>
            <person name="Liu Z.-X."/>
            <person name="Wang R."/>
            <person name="Zheng Y.-Y."/>
            <person name="Liu H.-C."/>
            <person name="Zhou Y.-G."/>
            <person name="Yu Y.-J."/>
            <person name="Li A.-H."/>
        </authorList>
    </citation>
    <scope>NUCLEOTIDE SEQUENCE [LARGE SCALE GENOMIC DNA]</scope>
    <source>
        <strain evidence="5 6">C22-A2</strain>
    </source>
</reference>
<protein>
    <submittedName>
        <fullName evidence="5">TetR/AcrR family transcriptional regulator</fullName>
    </submittedName>
</protein>
<evidence type="ECO:0000313" key="6">
    <source>
        <dbReference type="Proteomes" id="UP001335737"/>
    </source>
</evidence>
<dbReference type="InterPro" id="IPR050624">
    <property type="entry name" value="HTH-type_Tx_Regulator"/>
</dbReference>
<dbReference type="PRINTS" id="PR00455">
    <property type="entry name" value="HTHTETR"/>
</dbReference>
<dbReference type="RefSeq" id="WP_327608085.1">
    <property type="nucleotide sequence ID" value="NZ_JARZFX010000006.1"/>
</dbReference>
<dbReference type="PANTHER" id="PTHR43479:SF11">
    <property type="entry name" value="ACREF_ENVCD OPERON REPRESSOR-RELATED"/>
    <property type="match status" value="1"/>
</dbReference>
<feature type="domain" description="HTH tetR-type" evidence="4">
    <location>
        <begin position="23"/>
        <end position="83"/>
    </location>
</feature>
<dbReference type="Pfam" id="PF00440">
    <property type="entry name" value="TetR_N"/>
    <property type="match status" value="1"/>
</dbReference>
<gene>
    <name evidence="5" type="ORF">QGM71_13550</name>
</gene>
<keyword evidence="6" id="KW-1185">Reference proteome</keyword>
<proteinExistence type="predicted"/>
<dbReference type="SUPFAM" id="SSF46689">
    <property type="entry name" value="Homeodomain-like"/>
    <property type="match status" value="1"/>
</dbReference>
<dbReference type="InterPro" id="IPR009057">
    <property type="entry name" value="Homeodomain-like_sf"/>
</dbReference>
<dbReference type="PANTHER" id="PTHR43479">
    <property type="entry name" value="ACREF/ENVCD OPERON REPRESSOR-RELATED"/>
    <property type="match status" value="1"/>
</dbReference>
<evidence type="ECO:0000256" key="3">
    <source>
        <dbReference type="PROSITE-ProRule" id="PRU00335"/>
    </source>
</evidence>